<keyword evidence="1" id="KW-0472">Membrane</keyword>
<proteinExistence type="predicted"/>
<organism evidence="2 3">
    <name type="scientific">Paenibacillus catalpae</name>
    <dbReference type="NCBI Taxonomy" id="1045775"/>
    <lineage>
        <taxon>Bacteria</taxon>
        <taxon>Bacillati</taxon>
        <taxon>Bacillota</taxon>
        <taxon>Bacilli</taxon>
        <taxon>Bacillales</taxon>
        <taxon>Paenibacillaceae</taxon>
        <taxon>Paenibacillus</taxon>
    </lineage>
</organism>
<evidence type="ECO:0000313" key="2">
    <source>
        <dbReference type="EMBL" id="SFE61065.1"/>
    </source>
</evidence>
<dbReference type="EMBL" id="FOMT01000003">
    <property type="protein sequence ID" value="SFE61065.1"/>
    <property type="molecule type" value="Genomic_DNA"/>
</dbReference>
<protein>
    <submittedName>
        <fullName evidence="2">Uncharacterized protein</fullName>
    </submittedName>
</protein>
<keyword evidence="1" id="KW-0812">Transmembrane</keyword>
<evidence type="ECO:0000313" key="3">
    <source>
        <dbReference type="Proteomes" id="UP000198855"/>
    </source>
</evidence>
<reference evidence="3" key="1">
    <citation type="submission" date="2016-10" db="EMBL/GenBank/DDBJ databases">
        <authorList>
            <person name="Varghese N."/>
            <person name="Submissions S."/>
        </authorList>
    </citation>
    <scope>NUCLEOTIDE SEQUENCE [LARGE SCALE GENOMIC DNA]</scope>
    <source>
        <strain evidence="3">CGMCC 1.10784</strain>
    </source>
</reference>
<sequence length="89" mass="10268">MRYITLSIIFTITLLVAFAFFFGPFGSFVLLVVAAGVIGHLFSLTKKLDSRIYELEKLQGIIKDDDYNLSNEEIEKELEQYIDEQNENK</sequence>
<name>A0A1I2BYM7_9BACL</name>
<keyword evidence="1" id="KW-1133">Transmembrane helix</keyword>
<evidence type="ECO:0000256" key="1">
    <source>
        <dbReference type="SAM" id="Phobius"/>
    </source>
</evidence>
<dbReference type="RefSeq" id="WP_091187715.1">
    <property type="nucleotide sequence ID" value="NZ_FOMT01000003.1"/>
</dbReference>
<feature type="transmembrane region" description="Helical" evidence="1">
    <location>
        <begin position="29"/>
        <end position="45"/>
    </location>
</feature>
<gene>
    <name evidence="2" type="ORF">SAMN05216378_3716</name>
</gene>
<dbReference type="AlphaFoldDB" id="A0A1I2BYM7"/>
<dbReference type="OrthoDB" id="9994003at2"/>
<dbReference type="Proteomes" id="UP000198855">
    <property type="component" value="Unassembled WGS sequence"/>
</dbReference>
<keyword evidence="3" id="KW-1185">Reference proteome</keyword>
<accession>A0A1I2BYM7</accession>